<dbReference type="PANTHER" id="PTHR31089:SF1">
    <property type="entry name" value="CYCLIC DOF FACTOR 3"/>
    <property type="match status" value="1"/>
</dbReference>
<feature type="compositionally biased region" description="Polar residues" evidence="8">
    <location>
        <begin position="150"/>
        <end position="178"/>
    </location>
</feature>
<feature type="compositionally biased region" description="Low complexity" evidence="8">
    <location>
        <begin position="334"/>
        <end position="357"/>
    </location>
</feature>
<keyword evidence="5" id="KW-0804">Transcription</keyword>
<dbReference type="Proteomes" id="UP001438707">
    <property type="component" value="Unassembled WGS sequence"/>
</dbReference>
<feature type="domain" description="Dof-type" evidence="9">
    <location>
        <begin position="96"/>
        <end position="150"/>
    </location>
</feature>
<feature type="compositionally biased region" description="Low complexity" evidence="8">
    <location>
        <begin position="31"/>
        <end position="44"/>
    </location>
</feature>
<keyword evidence="2" id="KW-0862">Zinc</keyword>
<dbReference type="GO" id="GO:0003677">
    <property type="term" value="F:DNA binding"/>
    <property type="evidence" value="ECO:0007669"/>
    <property type="project" value="UniProtKB-KW"/>
</dbReference>
<feature type="coiled-coil region" evidence="7">
    <location>
        <begin position="473"/>
        <end position="500"/>
    </location>
</feature>
<organism evidence="10 11">
    <name type="scientific">Apatococcus lobatus</name>
    <dbReference type="NCBI Taxonomy" id="904363"/>
    <lineage>
        <taxon>Eukaryota</taxon>
        <taxon>Viridiplantae</taxon>
        <taxon>Chlorophyta</taxon>
        <taxon>core chlorophytes</taxon>
        <taxon>Trebouxiophyceae</taxon>
        <taxon>Chlorellales</taxon>
        <taxon>Chlorellaceae</taxon>
        <taxon>Apatococcus</taxon>
    </lineage>
</organism>
<keyword evidence="4" id="KW-0238">DNA-binding</keyword>
<dbReference type="PANTHER" id="PTHR31089">
    <property type="entry name" value="CYCLIC DOF FACTOR 2"/>
    <property type="match status" value="1"/>
</dbReference>
<feature type="compositionally biased region" description="Polar residues" evidence="8">
    <location>
        <begin position="50"/>
        <end position="65"/>
    </location>
</feature>
<keyword evidence="11" id="KW-1185">Reference proteome</keyword>
<dbReference type="Pfam" id="PF02701">
    <property type="entry name" value="Zn_ribbon_Dof"/>
    <property type="match status" value="1"/>
</dbReference>
<keyword evidence="3" id="KW-0805">Transcription regulation</keyword>
<name>A0AAW1SF68_9CHLO</name>
<dbReference type="PROSITE" id="PS01361">
    <property type="entry name" value="ZF_DOF_1"/>
    <property type="match status" value="1"/>
</dbReference>
<proteinExistence type="predicted"/>
<evidence type="ECO:0000256" key="5">
    <source>
        <dbReference type="ARBA" id="ARBA00023163"/>
    </source>
</evidence>
<evidence type="ECO:0000256" key="8">
    <source>
        <dbReference type="SAM" id="MobiDB-lite"/>
    </source>
</evidence>
<evidence type="ECO:0000256" key="1">
    <source>
        <dbReference type="ARBA" id="ARBA00022723"/>
    </source>
</evidence>
<keyword evidence="1" id="KW-0479">Metal-binding</keyword>
<feature type="region of interest" description="Disordered" evidence="8">
    <location>
        <begin position="511"/>
        <end position="537"/>
    </location>
</feature>
<dbReference type="AlphaFoldDB" id="A0AAW1SF68"/>
<evidence type="ECO:0000256" key="4">
    <source>
        <dbReference type="ARBA" id="ARBA00023125"/>
    </source>
</evidence>
<keyword evidence="7" id="KW-0175">Coiled coil</keyword>
<feature type="region of interest" description="Disordered" evidence="8">
    <location>
        <begin position="266"/>
        <end position="357"/>
    </location>
</feature>
<dbReference type="InterPro" id="IPR003851">
    <property type="entry name" value="Znf_Dof"/>
</dbReference>
<accession>A0AAW1SF68</accession>
<keyword evidence="6" id="KW-0539">Nucleus</keyword>
<dbReference type="EMBL" id="JALJOS010000001">
    <property type="protein sequence ID" value="KAK9845115.1"/>
    <property type="molecule type" value="Genomic_DNA"/>
</dbReference>
<evidence type="ECO:0000256" key="3">
    <source>
        <dbReference type="ARBA" id="ARBA00023015"/>
    </source>
</evidence>
<dbReference type="InterPro" id="IPR045174">
    <property type="entry name" value="Dof"/>
</dbReference>
<evidence type="ECO:0000313" key="10">
    <source>
        <dbReference type="EMBL" id="KAK9845115.1"/>
    </source>
</evidence>
<evidence type="ECO:0000256" key="2">
    <source>
        <dbReference type="ARBA" id="ARBA00022833"/>
    </source>
</evidence>
<dbReference type="PROSITE" id="PS50884">
    <property type="entry name" value="ZF_DOF_2"/>
    <property type="match status" value="1"/>
</dbReference>
<dbReference type="GO" id="GO:0003700">
    <property type="term" value="F:DNA-binding transcription factor activity"/>
    <property type="evidence" value="ECO:0007669"/>
    <property type="project" value="InterPro"/>
</dbReference>
<sequence>MQQYKRYFKLSNREGCFAVVYMGESAEAAPEPLLATPPRAAPQAEDVGTGRTNDQARSNESSQGEQETRGGGPVDSSGEGRVAKPRPPLPRPEGTVNCPRCTSVDTKFCYYNNYNVKQPRYFCKACQRYWTEGGMLRNVPVGAGRRKNKPIQTRSQDTANPGMQPGENQGPTATSTYQGPGHAHSDYPPTALCTLHASSSASQPHENHGGVPAGTMSAMTGTSALHGAHLLRYQQAQDPSGYHRCFQDPQGQHAAPGHCPSCSQYMHGANGDDSSRRVRPRLDDSLPAPLPHHAAQGQQPGSHPSYPQLLPHGKLPGSPPRDHIPAQQPGSLHPAPSGLLPGTTGTPPHGMHPHAAAAAAAVAAASIPASQPPIYPGIPTAGTPYSHDPTPSQSAQSLAGTLASYPGVYRAQGAASGLGMGMGVGGLAAQVPQANMGYPGMGALGMPGGAGMQQAAGMAQGGWMSLAAVAGQHQEAVQRAAQAQQQLAAAQQQLQRVANFQAHQQLMQSSASHQAQLQAAASGWPPAGAAQQPPAAGSYPGMSNMSWPYNPLYGNGLQWPGFSGQNTGWEGARMEEAFGAQPHTQEEAASLEAAAAATMQNAQHAMHSAAVNGAAAAAAAAGAGEMIQNGHGMQGQGLPHNMMAMGSLHTQHSGLQGTHGNPYQLPGNPLLPPGHGQPMNAHYQNTGMQPHWPGYSLGAGGLSSSHHLMHAPPSRDTHGDGDQCTC</sequence>
<evidence type="ECO:0000313" key="11">
    <source>
        <dbReference type="Proteomes" id="UP001438707"/>
    </source>
</evidence>
<evidence type="ECO:0000259" key="9">
    <source>
        <dbReference type="PROSITE" id="PS50884"/>
    </source>
</evidence>
<feature type="region of interest" description="Disordered" evidence="8">
    <location>
        <begin position="141"/>
        <end position="218"/>
    </location>
</feature>
<protein>
    <recommendedName>
        <fullName evidence="9">Dof-type domain-containing protein</fullName>
    </recommendedName>
</protein>
<feature type="region of interest" description="Disordered" evidence="8">
    <location>
        <begin position="378"/>
        <end position="397"/>
    </location>
</feature>
<feature type="compositionally biased region" description="Basic and acidic residues" evidence="8">
    <location>
        <begin position="713"/>
        <end position="726"/>
    </location>
</feature>
<gene>
    <name evidence="10" type="ORF">WJX74_010747</name>
</gene>
<dbReference type="GO" id="GO:0046872">
    <property type="term" value="F:metal ion binding"/>
    <property type="evidence" value="ECO:0007669"/>
    <property type="project" value="UniProtKB-KW"/>
</dbReference>
<feature type="region of interest" description="Disordered" evidence="8">
    <location>
        <begin position="703"/>
        <end position="726"/>
    </location>
</feature>
<comment type="caution">
    <text evidence="10">The sequence shown here is derived from an EMBL/GenBank/DDBJ whole genome shotgun (WGS) entry which is preliminary data.</text>
</comment>
<evidence type="ECO:0000256" key="6">
    <source>
        <dbReference type="ARBA" id="ARBA00023242"/>
    </source>
</evidence>
<evidence type="ECO:0000256" key="7">
    <source>
        <dbReference type="SAM" id="Coils"/>
    </source>
</evidence>
<reference evidence="10 11" key="1">
    <citation type="journal article" date="2024" name="Nat. Commun.">
        <title>Phylogenomics reveals the evolutionary origins of lichenization in chlorophyte algae.</title>
        <authorList>
            <person name="Puginier C."/>
            <person name="Libourel C."/>
            <person name="Otte J."/>
            <person name="Skaloud P."/>
            <person name="Haon M."/>
            <person name="Grisel S."/>
            <person name="Petersen M."/>
            <person name="Berrin J.G."/>
            <person name="Delaux P.M."/>
            <person name="Dal Grande F."/>
            <person name="Keller J."/>
        </authorList>
    </citation>
    <scope>NUCLEOTIDE SEQUENCE [LARGE SCALE GENOMIC DNA]</scope>
    <source>
        <strain evidence="10 11">SAG 2145</strain>
    </source>
</reference>
<feature type="region of interest" description="Disordered" evidence="8">
    <location>
        <begin position="31"/>
        <end position="97"/>
    </location>
</feature>
<feature type="compositionally biased region" description="Basic and acidic residues" evidence="8">
    <location>
        <begin position="273"/>
        <end position="284"/>
    </location>
</feature>